<protein>
    <recommendedName>
        <fullName evidence="4">Polyprenol reductase</fullName>
    </recommendedName>
</protein>
<feature type="region of interest" description="Disordered" evidence="1">
    <location>
        <begin position="1"/>
        <end position="24"/>
    </location>
</feature>
<evidence type="ECO:0000256" key="1">
    <source>
        <dbReference type="SAM" id="MobiDB-lite"/>
    </source>
</evidence>
<evidence type="ECO:0000313" key="2">
    <source>
        <dbReference type="EMBL" id="KAK6956299.1"/>
    </source>
</evidence>
<dbReference type="Proteomes" id="UP001369815">
    <property type="component" value="Unassembled WGS sequence"/>
</dbReference>
<evidence type="ECO:0008006" key="4">
    <source>
        <dbReference type="Google" id="ProtNLM"/>
    </source>
</evidence>
<proteinExistence type="predicted"/>
<keyword evidence="3" id="KW-1185">Reference proteome</keyword>
<organism evidence="2 3">
    <name type="scientific">Daldinia eschscholtzii</name>
    <dbReference type="NCBI Taxonomy" id="292717"/>
    <lineage>
        <taxon>Eukaryota</taxon>
        <taxon>Fungi</taxon>
        <taxon>Dikarya</taxon>
        <taxon>Ascomycota</taxon>
        <taxon>Pezizomycotina</taxon>
        <taxon>Sordariomycetes</taxon>
        <taxon>Xylariomycetidae</taxon>
        <taxon>Xylariales</taxon>
        <taxon>Hypoxylaceae</taxon>
        <taxon>Daldinia</taxon>
    </lineage>
</organism>
<comment type="caution">
    <text evidence="2">The sequence shown here is derived from an EMBL/GenBank/DDBJ whole genome shotgun (WGS) entry which is preliminary data.</text>
</comment>
<dbReference type="AlphaFoldDB" id="A0AAX6MUJ9"/>
<reference evidence="2 3" key="1">
    <citation type="journal article" date="2024" name="Front Chem Biol">
        <title>Unveiling the potential of Daldinia eschscholtzii MFLUCC 19-0629 through bioactivity and bioinformatics studies for enhanced sustainable agriculture production.</title>
        <authorList>
            <person name="Brooks S."/>
            <person name="Weaver J.A."/>
            <person name="Klomchit A."/>
            <person name="Alharthi S.A."/>
            <person name="Onlamun T."/>
            <person name="Nurani R."/>
            <person name="Vong T.K."/>
            <person name="Alberti F."/>
            <person name="Greco C."/>
        </authorList>
    </citation>
    <scope>NUCLEOTIDE SEQUENCE [LARGE SCALE GENOMIC DNA]</scope>
    <source>
        <strain evidence="2">MFLUCC 19-0629</strain>
    </source>
</reference>
<gene>
    <name evidence="2" type="ORF">Daesc_001574</name>
</gene>
<evidence type="ECO:0000313" key="3">
    <source>
        <dbReference type="Proteomes" id="UP001369815"/>
    </source>
</evidence>
<name>A0AAX6MUJ9_9PEZI</name>
<accession>A0AAX6MUJ9</accession>
<sequence length="189" mass="21947">MEPQVEKPNTSAVRPPVKSRSSMNGPLYMQTSKNKVLVRRVKRKDEGPMRALARWFLENQTGLSFNLITLIFLTHICLPKARPHTSKFFTLSYYNPESGKYAIGSNDYHFISFCIVLFTGLRAFLMEQLLAPLARQWGISKRKDITRFSEQAWMLVYYSVFWTLGTVRKPPNTPQTWKLAIHHTAYPFV</sequence>
<dbReference type="EMBL" id="JBANMG010000002">
    <property type="protein sequence ID" value="KAK6956299.1"/>
    <property type="molecule type" value="Genomic_DNA"/>
</dbReference>